<dbReference type="GeneID" id="92031103"/>
<comment type="caution">
    <text evidence="1">The sequence shown here is derived from an EMBL/GenBank/DDBJ whole genome shotgun (WGS) entry which is preliminary data.</text>
</comment>
<dbReference type="EMBL" id="JBBPEH010000006">
    <property type="protein sequence ID" value="KAK7537286.1"/>
    <property type="molecule type" value="Genomic_DNA"/>
</dbReference>
<name>A0ABR1LRW8_9PEZI</name>
<evidence type="ECO:0000313" key="1">
    <source>
        <dbReference type="EMBL" id="KAK7537286.1"/>
    </source>
</evidence>
<gene>
    <name evidence="1" type="ORF">J3D65DRAFT_603285</name>
</gene>
<proteinExistence type="predicted"/>
<evidence type="ECO:0000313" key="2">
    <source>
        <dbReference type="Proteomes" id="UP001360953"/>
    </source>
</evidence>
<reference evidence="1 2" key="1">
    <citation type="submission" date="2024-04" db="EMBL/GenBank/DDBJ databases">
        <title>Phyllosticta paracitricarpa is synonymous to the EU quarantine fungus P. citricarpa based on phylogenomic analyses.</title>
        <authorList>
            <consortium name="Lawrence Berkeley National Laboratory"/>
            <person name="Van ingen-buijs V.A."/>
            <person name="Van westerhoven A.C."/>
            <person name="Haridas S."/>
            <person name="Skiadas P."/>
            <person name="Martin F."/>
            <person name="Groenewald J.Z."/>
            <person name="Crous P.W."/>
            <person name="Seidl M.F."/>
        </authorList>
    </citation>
    <scope>NUCLEOTIDE SEQUENCE [LARGE SCALE GENOMIC DNA]</scope>
    <source>
        <strain evidence="1 2">CPC 17464</strain>
    </source>
</reference>
<protein>
    <submittedName>
        <fullName evidence="1">Uncharacterized protein</fullName>
    </submittedName>
</protein>
<organism evidence="1 2">
    <name type="scientific">Phyllosticta citribraziliensis</name>
    <dbReference type="NCBI Taxonomy" id="989973"/>
    <lineage>
        <taxon>Eukaryota</taxon>
        <taxon>Fungi</taxon>
        <taxon>Dikarya</taxon>
        <taxon>Ascomycota</taxon>
        <taxon>Pezizomycotina</taxon>
        <taxon>Dothideomycetes</taxon>
        <taxon>Dothideomycetes incertae sedis</taxon>
        <taxon>Botryosphaeriales</taxon>
        <taxon>Phyllostictaceae</taxon>
        <taxon>Phyllosticta</taxon>
    </lineage>
</organism>
<dbReference type="Proteomes" id="UP001360953">
    <property type="component" value="Unassembled WGS sequence"/>
</dbReference>
<keyword evidence="2" id="KW-1185">Reference proteome</keyword>
<dbReference type="RefSeq" id="XP_066655437.1">
    <property type="nucleotide sequence ID" value="XM_066798197.1"/>
</dbReference>
<accession>A0ABR1LRW8</accession>
<sequence length="342" mass="38636">MAFHFGTGRSALFTINHGHIQFPYDYRNQRRVEEHLNYQDPSIDHDGIAIRDTSLPLSMRLAAWDRWKVVDASITNDWNNAGRPPCAWCLRVHVPPHVSRDEVERRHETRWAGRKLEGGRGPCRRCACHHGGVCRTPQCQFCFNYHYGSMPCDRAARRRAAAGLAPVEVPPPQRDLQQQHDAAEERRIETIAFEAMRNTVNAMNAEPLDFATMAAYWSSFLRKGDIDTHNLRLVVSGAMKALVHGAHTTTTTSAMAMYLAPFLSELSREHPSRFQSVLSELMSAFVHSAVASLRDLSHIARLADSIASEVAQHTTAKRRMEEGYGDCARNKRVRAYSDDDVS</sequence>